<dbReference type="NCBIfam" id="TIGR01726">
    <property type="entry name" value="HEQRo_perm_3TM"/>
    <property type="match status" value="1"/>
</dbReference>
<dbReference type="InterPro" id="IPR000515">
    <property type="entry name" value="MetI-like"/>
</dbReference>
<keyword evidence="5 9" id="KW-0812">Transmembrane</keyword>
<evidence type="ECO:0000259" key="10">
    <source>
        <dbReference type="PROSITE" id="PS50928"/>
    </source>
</evidence>
<comment type="similarity">
    <text evidence="2">Belongs to the binding-protein-dependent transport system permease family. HisMQ subfamily.</text>
</comment>
<feature type="transmembrane region" description="Helical" evidence="9">
    <location>
        <begin position="491"/>
        <end position="512"/>
    </location>
</feature>
<evidence type="ECO:0000256" key="1">
    <source>
        <dbReference type="ARBA" id="ARBA00004651"/>
    </source>
</evidence>
<dbReference type="Pfam" id="PF00497">
    <property type="entry name" value="SBP_bac_3"/>
    <property type="match status" value="1"/>
</dbReference>
<dbReference type="FunFam" id="1.10.3720.10:FF:000033">
    <property type="entry name" value="Polar amino acid ABC transporter permease"/>
    <property type="match status" value="1"/>
</dbReference>
<sequence length="545" mass="60699">MVGLNLEERKMHLRKYLLMLSISILAGILLIFSVFPTEKAAAAKKDDKVFLVGMEANYPPFNWTQQNKKHGAVPIQGSNLYANGYDVQIAKKIAKKLGKRVVVVKTEWDGLLPALTSKKIDAIIAGMTPTPEREKTIDFTKPYYNSKQIIVVNKNSKYAKAKTLSDFKGAKLTAQLSTVQYSLIKQIKGVIKEPAMKDFASMRVALESKTIDGYVAELPEGLSMAVADPNATYVELSGKKGFKLNSTESQEAIGLRKNDPNETKINQILSGISLKTRTKLMHDAVLNQPQATTQGNWFINIWKQYGNMLLRGIGMTLLLSIVGTVVGFIIGLLIGIVRTIPKAKKRPRRYLINFVNWLLSVYIEIFRGTPMIVQAAVFYYGAAQAFNINLDRTTSALIIVSINTGAYLAEIIRGGIISIDQGQFEAASALGMTHFQQMEKIVLPQAVRNSIPAVTNEFIVNIKDTSVLSIISVSELFFTGSTIAGQNFQFFHTYLTISLIYLVLTFTITRIFRMIEKHLDGPKNYDLMTNEFQVDTPKIGSEKEE</sequence>
<evidence type="ECO:0000256" key="2">
    <source>
        <dbReference type="ARBA" id="ARBA00010072"/>
    </source>
</evidence>
<keyword evidence="7 9" id="KW-1133">Transmembrane helix</keyword>
<dbReference type="AlphaFoldDB" id="Q04FU0"/>
<evidence type="ECO:0000256" key="5">
    <source>
        <dbReference type="ARBA" id="ARBA00022692"/>
    </source>
</evidence>
<feature type="domain" description="ABC transmembrane type-1" evidence="10">
    <location>
        <begin position="313"/>
        <end position="512"/>
    </location>
</feature>
<evidence type="ECO:0000256" key="4">
    <source>
        <dbReference type="ARBA" id="ARBA00022475"/>
    </source>
</evidence>
<evidence type="ECO:0000256" key="6">
    <source>
        <dbReference type="ARBA" id="ARBA00022970"/>
    </source>
</evidence>
<dbReference type="GO" id="GO:0043190">
    <property type="term" value="C:ATP-binding cassette (ABC) transporter complex"/>
    <property type="evidence" value="ECO:0007669"/>
    <property type="project" value="InterPro"/>
</dbReference>
<keyword evidence="4" id="KW-1003">Cell membrane</keyword>
<keyword evidence="6" id="KW-0029">Amino-acid transport</keyword>
<evidence type="ECO:0000313" key="11">
    <source>
        <dbReference type="EMBL" id="ABJ56682.1"/>
    </source>
</evidence>
<dbReference type="InterPro" id="IPR001638">
    <property type="entry name" value="Solute-binding_3/MltF_N"/>
</dbReference>
<dbReference type="InterPro" id="IPR043429">
    <property type="entry name" value="ArtM/GltK/GlnP/TcyL/YhdX-like"/>
</dbReference>
<comment type="subcellular location">
    <subcellularLocation>
        <location evidence="1 9">Cell membrane</location>
        <topology evidence="1 9">Multi-pass membrane protein</topology>
    </subcellularLocation>
</comment>
<dbReference type="Gene3D" id="3.40.190.10">
    <property type="entry name" value="Periplasmic binding protein-like II"/>
    <property type="match status" value="2"/>
</dbReference>
<keyword evidence="8 9" id="KW-0472">Membrane</keyword>
<dbReference type="KEGG" id="ooe:OEOE_0751"/>
<dbReference type="HOGENOM" id="CLU_019602_20_4_9"/>
<gene>
    <name evidence="11" type="ordered locus">OEOE_0751</name>
</gene>
<dbReference type="SMART" id="SM00062">
    <property type="entry name" value="PBPb"/>
    <property type="match status" value="1"/>
</dbReference>
<dbReference type="Gene3D" id="1.10.3720.10">
    <property type="entry name" value="MetI-like"/>
    <property type="match status" value="1"/>
</dbReference>
<dbReference type="InterPro" id="IPR035906">
    <property type="entry name" value="MetI-like_sf"/>
</dbReference>
<dbReference type="STRING" id="203123.OEOE_0751"/>
<evidence type="ECO:0000313" key="12">
    <source>
        <dbReference type="Proteomes" id="UP000000774"/>
    </source>
</evidence>
<keyword evidence="3 9" id="KW-0813">Transport</keyword>
<dbReference type="PANTHER" id="PTHR30614">
    <property type="entry name" value="MEMBRANE COMPONENT OF AMINO ACID ABC TRANSPORTER"/>
    <property type="match status" value="1"/>
</dbReference>
<dbReference type="SUPFAM" id="SSF53850">
    <property type="entry name" value="Periplasmic binding protein-like II"/>
    <property type="match status" value="1"/>
</dbReference>
<dbReference type="eggNOG" id="COG0834">
    <property type="taxonomic scope" value="Bacteria"/>
</dbReference>
<dbReference type="GO" id="GO:0022857">
    <property type="term" value="F:transmembrane transporter activity"/>
    <property type="evidence" value="ECO:0007669"/>
    <property type="project" value="InterPro"/>
</dbReference>
<keyword evidence="12" id="KW-1185">Reference proteome</keyword>
<dbReference type="SUPFAM" id="SSF161098">
    <property type="entry name" value="MetI-like"/>
    <property type="match status" value="1"/>
</dbReference>
<dbReference type="Proteomes" id="UP000000774">
    <property type="component" value="Chromosome"/>
</dbReference>
<reference evidence="11 12" key="1">
    <citation type="journal article" date="2006" name="Proc. Natl. Acad. Sci. U.S.A.">
        <title>Comparative genomics of the lactic acid bacteria.</title>
        <authorList>
            <person name="Makarova K."/>
            <person name="Slesarev A."/>
            <person name="Wolf Y."/>
            <person name="Sorokin A."/>
            <person name="Mirkin B."/>
            <person name="Koonin E."/>
            <person name="Pavlov A."/>
            <person name="Pavlova N."/>
            <person name="Karamychev V."/>
            <person name="Polouchine N."/>
            <person name="Shakhova V."/>
            <person name="Grigoriev I."/>
            <person name="Lou Y."/>
            <person name="Rohksar D."/>
            <person name="Lucas S."/>
            <person name="Huang K."/>
            <person name="Goodstein D.M."/>
            <person name="Hawkins T."/>
            <person name="Plengvidhya V."/>
            <person name="Welker D."/>
            <person name="Hughes J."/>
            <person name="Goh Y."/>
            <person name="Benson A."/>
            <person name="Baldwin K."/>
            <person name="Lee J.H."/>
            <person name="Diaz-Muniz I."/>
            <person name="Dosti B."/>
            <person name="Smeianov V."/>
            <person name="Wechter W."/>
            <person name="Barabote R."/>
            <person name="Lorca G."/>
            <person name="Altermann E."/>
            <person name="Barrangou R."/>
            <person name="Ganesan B."/>
            <person name="Xie Y."/>
            <person name="Rawsthorne H."/>
            <person name="Tamir D."/>
            <person name="Parker C."/>
            <person name="Breidt F."/>
            <person name="Broadbent J."/>
            <person name="Hutkins R."/>
            <person name="O'Sullivan D."/>
            <person name="Steele J."/>
            <person name="Unlu G."/>
            <person name="Saier M."/>
            <person name="Klaenhammer T."/>
            <person name="Richardson P."/>
            <person name="Kozyavkin S."/>
            <person name="Weimer B."/>
            <person name="Mills D."/>
        </authorList>
    </citation>
    <scope>NUCLEOTIDE SEQUENCE [LARGE SCALE GENOMIC DNA]</scope>
    <source>
        <strain evidence="12">ATCC BAA-331 / PSU-1</strain>
    </source>
</reference>
<dbReference type="eggNOG" id="COG0765">
    <property type="taxonomic scope" value="Bacteria"/>
</dbReference>
<dbReference type="InterPro" id="IPR010065">
    <property type="entry name" value="AA_ABC_transptr_permease_3TM"/>
</dbReference>
<feature type="transmembrane region" description="Helical" evidence="9">
    <location>
        <begin position="16"/>
        <end position="35"/>
    </location>
</feature>
<evidence type="ECO:0000256" key="8">
    <source>
        <dbReference type="ARBA" id="ARBA00023136"/>
    </source>
</evidence>
<dbReference type="PANTHER" id="PTHR30614:SF20">
    <property type="entry name" value="GLUTAMINE TRANSPORT SYSTEM PERMEASE PROTEIN GLNP"/>
    <property type="match status" value="1"/>
</dbReference>
<protein>
    <submittedName>
        <fullName evidence="11">Amino acid ABC transporter membrane protein, PAAT family / amino acid ABC transporter substrate-binding protein, PAAT family</fullName>
    </submittedName>
</protein>
<name>Q04FU0_OENOB</name>
<feature type="transmembrane region" description="Helical" evidence="9">
    <location>
        <begin position="317"/>
        <end position="340"/>
    </location>
</feature>
<proteinExistence type="inferred from homology"/>
<accession>Q04FU0</accession>
<dbReference type="PROSITE" id="PS50928">
    <property type="entry name" value="ABC_TM1"/>
    <property type="match status" value="1"/>
</dbReference>
<dbReference type="Pfam" id="PF00528">
    <property type="entry name" value="BPD_transp_1"/>
    <property type="match status" value="1"/>
</dbReference>
<evidence type="ECO:0000256" key="3">
    <source>
        <dbReference type="ARBA" id="ARBA00022448"/>
    </source>
</evidence>
<dbReference type="EMBL" id="CP000411">
    <property type="protein sequence ID" value="ABJ56682.1"/>
    <property type="molecule type" value="Genomic_DNA"/>
</dbReference>
<evidence type="ECO:0000256" key="7">
    <source>
        <dbReference type="ARBA" id="ARBA00022989"/>
    </source>
</evidence>
<organism evidence="11 12">
    <name type="scientific">Oenococcus oeni (strain ATCC BAA-331 / PSU-1)</name>
    <dbReference type="NCBI Taxonomy" id="203123"/>
    <lineage>
        <taxon>Bacteria</taxon>
        <taxon>Bacillati</taxon>
        <taxon>Bacillota</taxon>
        <taxon>Bacilli</taxon>
        <taxon>Lactobacillales</taxon>
        <taxon>Lactobacillaceae</taxon>
        <taxon>Oenococcus</taxon>
    </lineage>
</organism>
<dbReference type="CDD" id="cd06261">
    <property type="entry name" value="TM_PBP2"/>
    <property type="match status" value="1"/>
</dbReference>
<evidence type="ECO:0000256" key="9">
    <source>
        <dbReference type="RuleBase" id="RU363032"/>
    </source>
</evidence>
<dbReference type="GO" id="GO:0006865">
    <property type="term" value="P:amino acid transport"/>
    <property type="evidence" value="ECO:0007669"/>
    <property type="project" value="UniProtKB-KW"/>
</dbReference>